<dbReference type="SUPFAM" id="SSF53448">
    <property type="entry name" value="Nucleotide-diphospho-sugar transferases"/>
    <property type="match status" value="1"/>
</dbReference>
<evidence type="ECO:0000256" key="1">
    <source>
        <dbReference type="ARBA" id="ARBA00004606"/>
    </source>
</evidence>
<evidence type="ECO:0000256" key="3">
    <source>
        <dbReference type="ARBA" id="ARBA00022676"/>
    </source>
</evidence>
<dbReference type="GO" id="GO:0016020">
    <property type="term" value="C:membrane"/>
    <property type="evidence" value="ECO:0007669"/>
    <property type="project" value="UniProtKB-SubCell"/>
</dbReference>
<reference evidence="11" key="1">
    <citation type="journal article" date="2018" name="Nat. Microbiol.">
        <title>Leveraging single-cell genomics to expand the fungal tree of life.</title>
        <authorList>
            <person name="Ahrendt S.R."/>
            <person name="Quandt C.A."/>
            <person name="Ciobanu D."/>
            <person name="Clum A."/>
            <person name="Salamov A."/>
            <person name="Andreopoulos B."/>
            <person name="Cheng J.F."/>
            <person name="Woyke T."/>
            <person name="Pelin A."/>
            <person name="Henrissat B."/>
            <person name="Reynolds N.K."/>
            <person name="Benny G.L."/>
            <person name="Smith M.E."/>
            <person name="James T.Y."/>
            <person name="Grigoriev I.V."/>
        </authorList>
    </citation>
    <scope>NUCLEOTIDE SEQUENCE [LARGE SCALE GENOMIC DNA]</scope>
</reference>
<comment type="similarity">
    <text evidence="2">Belongs to the MNN1/MNT family.</text>
</comment>
<evidence type="ECO:0000256" key="4">
    <source>
        <dbReference type="ARBA" id="ARBA00022679"/>
    </source>
</evidence>
<dbReference type="Proteomes" id="UP000269721">
    <property type="component" value="Unassembled WGS sequence"/>
</dbReference>
<proteinExistence type="inferred from homology"/>
<keyword evidence="7" id="KW-1133">Transmembrane helix</keyword>
<evidence type="ECO:0000256" key="7">
    <source>
        <dbReference type="ARBA" id="ARBA00022989"/>
    </source>
</evidence>
<organism evidence="10 11">
    <name type="scientific">Blyttiomyces helicus</name>
    <dbReference type="NCBI Taxonomy" id="388810"/>
    <lineage>
        <taxon>Eukaryota</taxon>
        <taxon>Fungi</taxon>
        <taxon>Fungi incertae sedis</taxon>
        <taxon>Chytridiomycota</taxon>
        <taxon>Chytridiomycota incertae sedis</taxon>
        <taxon>Chytridiomycetes</taxon>
        <taxon>Chytridiomycetes incertae sedis</taxon>
        <taxon>Blyttiomyces</taxon>
    </lineage>
</organism>
<dbReference type="PANTHER" id="PTHR31392">
    <property type="entry name" value="ALPHA-1,3-MANNOSYLTRANSFERASE MNN1-RELATED"/>
    <property type="match status" value="1"/>
</dbReference>
<gene>
    <name evidence="10" type="ORF">BDK51DRAFT_11266</name>
</gene>
<dbReference type="AlphaFoldDB" id="A0A4P9W0F4"/>
<keyword evidence="4 10" id="KW-0808">Transferase</keyword>
<name>A0A4P9W0F4_9FUNG</name>
<dbReference type="PANTHER" id="PTHR31392:SF1">
    <property type="entry name" value="ALPHA-1,3-MANNOSYLTRANSFERASE MNN1-RELATED"/>
    <property type="match status" value="1"/>
</dbReference>
<evidence type="ECO:0000256" key="9">
    <source>
        <dbReference type="ARBA" id="ARBA00023180"/>
    </source>
</evidence>
<keyword evidence="5" id="KW-0812">Transmembrane</keyword>
<keyword evidence="9" id="KW-0325">Glycoprotein</keyword>
<dbReference type="EMBL" id="ML000577">
    <property type="protein sequence ID" value="RKO84030.1"/>
    <property type="molecule type" value="Genomic_DNA"/>
</dbReference>
<dbReference type="InterPro" id="IPR029044">
    <property type="entry name" value="Nucleotide-diphossugar_trans"/>
</dbReference>
<sequence>LETSLYPWLRSGALSTSAASLRDSYAGRGIVMTTGAKHFLYAHHSIRALRMVGSTLPIEVHYLGRADLSPAHIAALTALPNVTVQDLSLAFALSPERFHSWAIKPFAMLASSFREMIFVDADALFFQPPETLFDSEAYKRTGTAFFMDRTMLRGTQRIREFALNAIGVPSEYAWCHGRVFRNLTLHEGESGVVVYDKVVNFHALLLAAKMNLEPWKGFMYRHVHG</sequence>
<evidence type="ECO:0000256" key="6">
    <source>
        <dbReference type="ARBA" id="ARBA00022968"/>
    </source>
</evidence>
<dbReference type="Pfam" id="PF11051">
    <property type="entry name" value="Mannosyl_trans3"/>
    <property type="match status" value="1"/>
</dbReference>
<evidence type="ECO:0000313" key="10">
    <source>
        <dbReference type="EMBL" id="RKO84030.1"/>
    </source>
</evidence>
<evidence type="ECO:0000313" key="11">
    <source>
        <dbReference type="Proteomes" id="UP000269721"/>
    </source>
</evidence>
<keyword evidence="6" id="KW-0735">Signal-anchor</keyword>
<evidence type="ECO:0000256" key="2">
    <source>
        <dbReference type="ARBA" id="ARBA00009105"/>
    </source>
</evidence>
<dbReference type="OrthoDB" id="430354at2759"/>
<evidence type="ECO:0000256" key="5">
    <source>
        <dbReference type="ARBA" id="ARBA00022692"/>
    </source>
</evidence>
<comment type="subcellular location">
    <subcellularLocation>
        <location evidence="1">Membrane</location>
        <topology evidence="1">Single-pass type II membrane protein</topology>
    </subcellularLocation>
</comment>
<protein>
    <submittedName>
        <fullName evidence="10">Alpha-mannosyltransferase</fullName>
    </submittedName>
</protein>
<keyword evidence="11" id="KW-1185">Reference proteome</keyword>
<feature type="non-terminal residue" evidence="10">
    <location>
        <position position="225"/>
    </location>
</feature>
<accession>A0A4P9W0F4</accession>
<dbReference type="GO" id="GO:0005794">
    <property type="term" value="C:Golgi apparatus"/>
    <property type="evidence" value="ECO:0007669"/>
    <property type="project" value="TreeGrafter"/>
</dbReference>
<feature type="non-terminal residue" evidence="10">
    <location>
        <position position="1"/>
    </location>
</feature>
<keyword evidence="8" id="KW-0472">Membrane</keyword>
<dbReference type="GO" id="GO:0006493">
    <property type="term" value="P:protein O-linked glycosylation"/>
    <property type="evidence" value="ECO:0007669"/>
    <property type="project" value="TreeGrafter"/>
</dbReference>
<evidence type="ECO:0000256" key="8">
    <source>
        <dbReference type="ARBA" id="ARBA00023136"/>
    </source>
</evidence>
<dbReference type="InterPro" id="IPR022751">
    <property type="entry name" value="Alpha_mannosyltransferase"/>
</dbReference>
<keyword evidence="3 10" id="KW-0328">Glycosyltransferase</keyword>
<dbReference type="GO" id="GO:0000033">
    <property type="term" value="F:alpha-1,3-mannosyltransferase activity"/>
    <property type="evidence" value="ECO:0007669"/>
    <property type="project" value="TreeGrafter"/>
</dbReference>